<dbReference type="SUPFAM" id="SSF55031">
    <property type="entry name" value="Bacterial exopeptidase dimerisation domain"/>
    <property type="match status" value="1"/>
</dbReference>
<name>A0A2C6DSI1_9GAMM</name>
<dbReference type="InterPro" id="IPR011650">
    <property type="entry name" value="Peptidase_M20_dimer"/>
</dbReference>
<feature type="binding site" evidence="2">
    <location>
        <position position="140"/>
    </location>
    <ligand>
        <name>Mn(2+)</name>
        <dbReference type="ChEBI" id="CHEBI:29035"/>
        <label>2</label>
    </ligand>
</feature>
<reference evidence="6" key="1">
    <citation type="submission" date="2017-09" db="EMBL/GenBank/DDBJ databases">
        <title>FDA dAtabase for Regulatory Grade micrObial Sequences (FDA-ARGOS): Supporting development and validation of Infectious Disease Dx tests.</title>
        <authorList>
            <person name="Minogue T."/>
            <person name="Wolcott M."/>
            <person name="Wasieloski L."/>
            <person name="Aguilar W."/>
            <person name="Moore D."/>
            <person name="Tallon L."/>
            <person name="Sadzewicz L."/>
            <person name="Ott S."/>
            <person name="Zhao X."/>
            <person name="Nagaraj S."/>
            <person name="Vavikolanu K."/>
            <person name="Aluvathingal J."/>
            <person name="Nadendla S."/>
            <person name="Sichtig H."/>
        </authorList>
    </citation>
    <scope>NUCLEOTIDE SEQUENCE [LARGE SCALE GENOMIC DNA]</scope>
    <source>
        <strain evidence="6">FDAARGOS_387</strain>
    </source>
</reference>
<feature type="domain" description="Peptidase M20 dimerisation" evidence="3">
    <location>
        <begin position="189"/>
        <end position="282"/>
    </location>
</feature>
<feature type="binding site" evidence="2">
    <location>
        <position position="164"/>
    </location>
    <ligand>
        <name>Mn(2+)</name>
        <dbReference type="ChEBI" id="CHEBI:29035"/>
        <label>2</label>
    </ligand>
</feature>
<dbReference type="GO" id="GO:0019877">
    <property type="term" value="P:diaminopimelate biosynthetic process"/>
    <property type="evidence" value="ECO:0007669"/>
    <property type="project" value="UniProtKB-ARBA"/>
</dbReference>
<dbReference type="PANTHER" id="PTHR11014:SF63">
    <property type="entry name" value="METALLOPEPTIDASE, PUTATIVE (AFU_ORTHOLOGUE AFUA_6G09600)-RELATED"/>
    <property type="match status" value="1"/>
</dbReference>
<dbReference type="Gene3D" id="3.30.70.360">
    <property type="match status" value="1"/>
</dbReference>
<keyword evidence="1 4" id="KW-0378">Hydrolase</keyword>
<evidence type="ECO:0000313" key="4">
    <source>
        <dbReference type="EMBL" id="PHI32167.1"/>
    </source>
</evidence>
<feature type="binding site" evidence="2">
    <location>
        <position position="106"/>
    </location>
    <ligand>
        <name>Mn(2+)</name>
        <dbReference type="ChEBI" id="CHEBI:29035"/>
        <label>2</label>
    </ligand>
</feature>
<evidence type="ECO:0000256" key="2">
    <source>
        <dbReference type="PIRSR" id="PIRSR005962-1"/>
    </source>
</evidence>
<accession>A0A2C6DSI1</accession>
<dbReference type="InterPro" id="IPR017439">
    <property type="entry name" value="Amidohydrolase"/>
</dbReference>
<dbReference type="OrthoDB" id="9777385at2"/>
<evidence type="ECO:0000313" key="6">
    <source>
        <dbReference type="Proteomes" id="UP000224974"/>
    </source>
</evidence>
<dbReference type="EMBL" id="CAADJA010000002">
    <property type="protein sequence ID" value="VFS53230.1"/>
    <property type="molecule type" value="Genomic_DNA"/>
</dbReference>
<gene>
    <name evidence="5" type="primary">yxeP_3</name>
    <name evidence="4" type="ORF">CRN84_24025</name>
    <name evidence="5" type="ORF">NCTC12282_06385</name>
</gene>
<dbReference type="PANTHER" id="PTHR11014">
    <property type="entry name" value="PEPTIDASE M20 FAMILY MEMBER"/>
    <property type="match status" value="1"/>
</dbReference>
<reference evidence="5 7" key="3">
    <citation type="submission" date="2019-03" db="EMBL/GenBank/DDBJ databases">
        <authorList>
            <consortium name="Pathogen Informatics"/>
        </authorList>
    </citation>
    <scope>NUCLEOTIDE SEQUENCE [LARGE SCALE GENOMIC DNA]</scope>
    <source>
        <strain evidence="5 7">NCTC12282</strain>
    </source>
</reference>
<evidence type="ECO:0000313" key="7">
    <source>
        <dbReference type="Proteomes" id="UP000373449"/>
    </source>
</evidence>
<dbReference type="Pfam" id="PF07687">
    <property type="entry name" value="M20_dimer"/>
    <property type="match status" value="1"/>
</dbReference>
<evidence type="ECO:0000313" key="5">
    <source>
        <dbReference type="EMBL" id="VFS53230.1"/>
    </source>
</evidence>
<dbReference type="AlphaFoldDB" id="A0A2C6DSI1"/>
<evidence type="ECO:0000259" key="3">
    <source>
        <dbReference type="Pfam" id="PF07687"/>
    </source>
</evidence>
<keyword evidence="6" id="KW-1185">Reference proteome</keyword>
<feature type="binding site" evidence="2">
    <location>
        <position position="363"/>
    </location>
    <ligand>
        <name>Mn(2+)</name>
        <dbReference type="ChEBI" id="CHEBI:29035"/>
        <label>2</label>
    </ligand>
</feature>
<dbReference type="Pfam" id="PF01546">
    <property type="entry name" value="Peptidase_M20"/>
    <property type="match status" value="1"/>
</dbReference>
<dbReference type="RefSeq" id="WP_029094861.1">
    <property type="nucleotide sequence ID" value="NZ_BRLG01000011.1"/>
</dbReference>
<dbReference type="InterPro" id="IPR036264">
    <property type="entry name" value="Bact_exopeptidase_dim_dom"/>
</dbReference>
<sequence length="394" mass="42929">MTNQNIAASVKTHQQEMIAFRRDLHAHPELPWEEVRTTQKVAQALEAIGIPFRLTKPTGVIADIKGGKPGKTVALRADMDALPVLELNEDLSYKSQTAGKMHACGHDAHTAMLLTAAKALYENRAEMRGNVRLIFQPAEEIAQGAIEMVKQGAIEGVDNVFGMHIWSTSPTGKVSCNVGSTFASADLLKVTFKGRGGHGSMPEACVDAAVVASSFVVNLQSIVSRETSPLEPAVVSIGKMDIGTRFNVIAENAVLDGTVRCFNVENRERIKAAIERYAEHTAAMYGATAKVEYIYGTLPVINEERSALLAQSVIRSAFGDECLFAEKPTTGGEDFSFYIENIPGCFALLGSRNVEKGTDWAHHHGCFNIDEDAMVKGAELYAQYAWSYLQQDKF</sequence>
<protein>
    <submittedName>
        <fullName evidence="4">Amidohydrolase</fullName>
    </submittedName>
</protein>
<dbReference type="FunFam" id="3.30.70.360:FF:000001">
    <property type="entry name" value="N-acetyldiaminopimelate deacetylase"/>
    <property type="match status" value="1"/>
</dbReference>
<evidence type="ECO:0000256" key="1">
    <source>
        <dbReference type="ARBA" id="ARBA00022801"/>
    </source>
</evidence>
<keyword evidence="2" id="KW-0464">Manganese</keyword>
<comment type="cofactor">
    <cofactor evidence="2">
        <name>Mn(2+)</name>
        <dbReference type="ChEBI" id="CHEBI:29035"/>
    </cofactor>
    <text evidence="2">The Mn(2+) ion enhances activity.</text>
</comment>
<dbReference type="STRING" id="1111728.GCA_000427805_02141"/>
<dbReference type="GO" id="GO:0050118">
    <property type="term" value="F:N-acetyldiaminopimelate deacetylase activity"/>
    <property type="evidence" value="ECO:0007669"/>
    <property type="project" value="UniProtKB-ARBA"/>
</dbReference>
<feature type="binding site" evidence="2">
    <location>
        <position position="104"/>
    </location>
    <ligand>
        <name>Mn(2+)</name>
        <dbReference type="ChEBI" id="CHEBI:29035"/>
        <label>2</label>
    </ligand>
</feature>
<dbReference type="Gene3D" id="3.40.630.10">
    <property type="entry name" value="Zn peptidases"/>
    <property type="match status" value="1"/>
</dbReference>
<dbReference type="Proteomes" id="UP000373449">
    <property type="component" value="Unassembled WGS sequence"/>
</dbReference>
<dbReference type="SUPFAM" id="SSF53187">
    <property type="entry name" value="Zn-dependent exopeptidases"/>
    <property type="match status" value="1"/>
</dbReference>
<dbReference type="NCBIfam" id="TIGR01891">
    <property type="entry name" value="amidohydrolases"/>
    <property type="match status" value="1"/>
</dbReference>
<proteinExistence type="predicted"/>
<keyword evidence="2" id="KW-0479">Metal-binding</keyword>
<organism evidence="4 6">
    <name type="scientific">Budvicia aquatica</name>
    <dbReference type="NCBI Taxonomy" id="82979"/>
    <lineage>
        <taxon>Bacteria</taxon>
        <taxon>Pseudomonadati</taxon>
        <taxon>Pseudomonadota</taxon>
        <taxon>Gammaproteobacteria</taxon>
        <taxon>Enterobacterales</taxon>
        <taxon>Budviciaceae</taxon>
        <taxon>Budvicia</taxon>
    </lineage>
</organism>
<reference evidence="4" key="2">
    <citation type="submission" date="2017-09" db="EMBL/GenBank/DDBJ databases">
        <title>FDA dAtabase for Regulatory Grade micrObial Sequences (FDA-ARGOS): Supporting development and validation of Infectious Disease Dx tests.</title>
        <authorList>
            <person name="Minogue T."/>
            <person name="Wolcott M."/>
            <person name="Wasieloski L."/>
            <person name="Aguilar W."/>
            <person name="Moore D."/>
            <person name="Tallon L.J."/>
            <person name="Sadzewicz L."/>
            <person name="Ott S."/>
            <person name="Zhao X."/>
            <person name="Nagaraj S."/>
            <person name="Vavikolanu K."/>
            <person name="Aluvathingal J."/>
            <person name="Nadendla S."/>
            <person name="Sichtig H."/>
        </authorList>
    </citation>
    <scope>NUCLEOTIDE SEQUENCE</scope>
    <source>
        <strain evidence="4">FDAARGOS_387</strain>
    </source>
</reference>
<dbReference type="PIRSF" id="PIRSF005962">
    <property type="entry name" value="Pept_M20D_amidohydro"/>
    <property type="match status" value="1"/>
</dbReference>
<dbReference type="InterPro" id="IPR002933">
    <property type="entry name" value="Peptidase_M20"/>
</dbReference>
<dbReference type="Proteomes" id="UP000224974">
    <property type="component" value="Unassembled WGS sequence"/>
</dbReference>
<dbReference type="GO" id="GO:0046872">
    <property type="term" value="F:metal ion binding"/>
    <property type="evidence" value="ECO:0007669"/>
    <property type="project" value="UniProtKB-KW"/>
</dbReference>
<dbReference type="EMBL" id="PDDX01000001">
    <property type="protein sequence ID" value="PHI32167.1"/>
    <property type="molecule type" value="Genomic_DNA"/>
</dbReference>